<evidence type="ECO:0000256" key="1">
    <source>
        <dbReference type="SAM" id="MobiDB-lite"/>
    </source>
</evidence>
<evidence type="ECO:0000313" key="2">
    <source>
        <dbReference type="EnsemblMetazoa" id="GAUT002470-PA"/>
    </source>
</evidence>
<feature type="compositionally biased region" description="Basic and acidic residues" evidence="1">
    <location>
        <begin position="26"/>
        <end position="48"/>
    </location>
</feature>
<accession>A0A1A9UES8</accession>
<name>A0A1A9UES8_GLOAU</name>
<protein>
    <submittedName>
        <fullName evidence="2">Uncharacterized protein</fullName>
    </submittedName>
</protein>
<reference evidence="2" key="1">
    <citation type="submission" date="2020-05" db="UniProtKB">
        <authorList>
            <consortium name="EnsemblMetazoa"/>
        </authorList>
    </citation>
    <scope>IDENTIFICATION</scope>
    <source>
        <strain evidence="2">TTRI</strain>
    </source>
</reference>
<keyword evidence="3" id="KW-1185">Reference proteome</keyword>
<evidence type="ECO:0000313" key="3">
    <source>
        <dbReference type="Proteomes" id="UP000078200"/>
    </source>
</evidence>
<organism evidence="2 3">
    <name type="scientific">Glossina austeni</name>
    <name type="common">Savannah tsetse fly</name>
    <dbReference type="NCBI Taxonomy" id="7395"/>
    <lineage>
        <taxon>Eukaryota</taxon>
        <taxon>Metazoa</taxon>
        <taxon>Ecdysozoa</taxon>
        <taxon>Arthropoda</taxon>
        <taxon>Hexapoda</taxon>
        <taxon>Insecta</taxon>
        <taxon>Pterygota</taxon>
        <taxon>Neoptera</taxon>
        <taxon>Endopterygota</taxon>
        <taxon>Diptera</taxon>
        <taxon>Brachycera</taxon>
        <taxon>Muscomorpha</taxon>
        <taxon>Hippoboscoidea</taxon>
        <taxon>Glossinidae</taxon>
        <taxon>Glossina</taxon>
    </lineage>
</organism>
<feature type="compositionally biased region" description="Polar residues" evidence="1">
    <location>
        <begin position="1"/>
        <end position="16"/>
    </location>
</feature>
<dbReference type="AlphaFoldDB" id="A0A1A9UES8"/>
<feature type="region of interest" description="Disordered" evidence="1">
    <location>
        <begin position="1"/>
        <end position="51"/>
    </location>
</feature>
<proteinExistence type="predicted"/>
<dbReference type="EnsemblMetazoa" id="GAUT002470-RA">
    <property type="protein sequence ID" value="GAUT002470-PA"/>
    <property type="gene ID" value="GAUT002470"/>
</dbReference>
<dbReference type="VEuPathDB" id="VectorBase:GAUT002470"/>
<dbReference type="Proteomes" id="UP000078200">
    <property type="component" value="Unassembled WGS sequence"/>
</dbReference>
<sequence>MATYSPKTFPSVLSSNRWGARRRNQRRELRGEESKDGCVGKKRLSGDARRRRQGLIKGGMTFEAPAGPPVNPHSSFGGTVPFNFVAKKEFYKLNGLDHMVTVIMEKQHLFTNNLSIFYLIIYPAFSHRKAIVFYMPETI</sequence>